<evidence type="ECO:0000313" key="1">
    <source>
        <dbReference type="EMBL" id="KAI4323441.1"/>
    </source>
</evidence>
<organism evidence="1 2">
    <name type="scientific">Bauhinia variegata</name>
    <name type="common">Purple orchid tree</name>
    <name type="synonym">Phanera variegata</name>
    <dbReference type="NCBI Taxonomy" id="167791"/>
    <lineage>
        <taxon>Eukaryota</taxon>
        <taxon>Viridiplantae</taxon>
        <taxon>Streptophyta</taxon>
        <taxon>Embryophyta</taxon>
        <taxon>Tracheophyta</taxon>
        <taxon>Spermatophyta</taxon>
        <taxon>Magnoliopsida</taxon>
        <taxon>eudicotyledons</taxon>
        <taxon>Gunneridae</taxon>
        <taxon>Pentapetalae</taxon>
        <taxon>rosids</taxon>
        <taxon>fabids</taxon>
        <taxon>Fabales</taxon>
        <taxon>Fabaceae</taxon>
        <taxon>Cercidoideae</taxon>
        <taxon>Cercideae</taxon>
        <taxon>Bauhiniinae</taxon>
        <taxon>Bauhinia</taxon>
    </lineage>
</organism>
<evidence type="ECO:0000313" key="2">
    <source>
        <dbReference type="Proteomes" id="UP000828941"/>
    </source>
</evidence>
<name>A0ACB9MID3_BAUVA</name>
<protein>
    <submittedName>
        <fullName evidence="1">Uncharacterized protein</fullName>
    </submittedName>
</protein>
<dbReference type="Proteomes" id="UP000828941">
    <property type="component" value="Chromosome 9"/>
</dbReference>
<accession>A0ACB9MID3</accession>
<sequence length="168" mass="18866">MLTHAASSVHPQDLSPSIRCFNPRPLSRTFRLYPLVLRSGRSPNKLVDVNLHREAKSRSYHVVVVALAAEVEVAEGVGPKEGVDRLCKIDSEGKARKVIGCSCVFVKTEGLRLRNRIEKKAAYLQELEEQVSISPSILFLTLYLSINFGNETFFCDSGWDMIRDTTRT</sequence>
<dbReference type="EMBL" id="CM039434">
    <property type="protein sequence ID" value="KAI4323441.1"/>
    <property type="molecule type" value="Genomic_DNA"/>
</dbReference>
<gene>
    <name evidence="1" type="ORF">L6164_023046</name>
</gene>
<reference evidence="1 2" key="1">
    <citation type="journal article" date="2022" name="DNA Res.">
        <title>Chromosomal-level genome assembly of the orchid tree Bauhinia variegata (Leguminosae; Cercidoideae) supports the allotetraploid origin hypothesis of Bauhinia.</title>
        <authorList>
            <person name="Zhong Y."/>
            <person name="Chen Y."/>
            <person name="Zheng D."/>
            <person name="Pang J."/>
            <person name="Liu Y."/>
            <person name="Luo S."/>
            <person name="Meng S."/>
            <person name="Qian L."/>
            <person name="Wei D."/>
            <person name="Dai S."/>
            <person name="Zhou R."/>
        </authorList>
    </citation>
    <scope>NUCLEOTIDE SEQUENCE [LARGE SCALE GENOMIC DNA]</scope>
    <source>
        <strain evidence="1">BV-YZ2020</strain>
    </source>
</reference>
<keyword evidence="2" id="KW-1185">Reference proteome</keyword>
<proteinExistence type="predicted"/>
<comment type="caution">
    <text evidence="1">The sequence shown here is derived from an EMBL/GenBank/DDBJ whole genome shotgun (WGS) entry which is preliminary data.</text>
</comment>